<reference evidence="2 3" key="1">
    <citation type="journal article" date="2012" name="J. Bacteriol.">
        <title>Genome Sequence of Oceanibaculum indicum Type Strain P24.</title>
        <authorList>
            <person name="Lai Q."/>
            <person name="Shao Z."/>
        </authorList>
    </citation>
    <scope>NUCLEOTIDE SEQUENCE [LARGE SCALE GENOMIC DNA]</scope>
    <source>
        <strain evidence="2 3">P24</strain>
    </source>
</reference>
<gene>
    <name evidence="2" type="ORF">P24_17137</name>
</gene>
<evidence type="ECO:0000256" key="1">
    <source>
        <dbReference type="SAM" id="Coils"/>
    </source>
</evidence>
<name>K2J1M2_9PROT</name>
<feature type="non-terminal residue" evidence="2">
    <location>
        <position position="690"/>
    </location>
</feature>
<protein>
    <submittedName>
        <fullName evidence="2">Uncharacterized protein</fullName>
    </submittedName>
</protein>
<dbReference type="STRING" id="1207063.P24_17137"/>
<proteinExistence type="predicted"/>
<accession>K2J1M2</accession>
<keyword evidence="1" id="KW-0175">Coiled coil</keyword>
<dbReference type="eggNOG" id="COG5283">
    <property type="taxonomic scope" value="Bacteria"/>
</dbReference>
<dbReference type="AlphaFoldDB" id="K2J1M2"/>
<keyword evidence="3" id="KW-1185">Reference proteome</keyword>
<dbReference type="RefSeq" id="WP_008946029.1">
    <property type="nucleotide sequence ID" value="NZ_AMRL01000034.1"/>
</dbReference>
<organism evidence="2 3">
    <name type="scientific">Oceanibaculum indicum P24</name>
    <dbReference type="NCBI Taxonomy" id="1207063"/>
    <lineage>
        <taxon>Bacteria</taxon>
        <taxon>Pseudomonadati</taxon>
        <taxon>Pseudomonadota</taxon>
        <taxon>Alphaproteobacteria</taxon>
        <taxon>Rhodospirillales</taxon>
        <taxon>Oceanibaculaceae</taxon>
        <taxon>Oceanibaculum</taxon>
    </lineage>
</organism>
<sequence>MATIGSLVVDLVAQTSSFQADMGKAQAALNSAGARMNRVLSGVERGFGGFNRSVQQSIGGIFNLRGAVAGLLGGAGLGAIINGSLEAASAIDDVAQKAGVSAAFLQEMRFAASQNGASARDMDDAITRLNRRLGLFVTTGGGPAKQAIEALGLSVRDSSGQLRGSESIFEEVTGKLAALSSEAEKSALASQLFGEDAGPRLVQLLNQGADGIQGLRERAQSLGLVMDESLIRQAKSASDNLGALGQVIKTRVTVAVAQLAPQIDRLVTDALAVLPALVTRAGQAFEFLNKHMWVATTIMGAMAGAKLGSVFGHWGALIGAVAGALGGAFVPSMVKSAMAADDTASSLNQVTESASRLSRVGNVGGGLAADLRKAQEEAAALLDRIDNRWLQATGQQLALIEKRKNEELAALEATAASAEQKAAATVKIEQSAAAEIAAIAKRGAEERARETERVAQEAARAEEKRQGFVDRVTQDYLQATGQQIALIERRRETELAALDQLVLSESAAATAREQIVAAAEARKSEIVTAEAERRQGIVQRIEAAWLQATGQQEALIQRRRDAELRMLEDIGLGEEQLAQLRVMVNDTAAAEIADIHAREAEKLAKEQERAAQEAERGWERFGDRTKGVLEDLVQGGKLSLQGLISLADDALQAVLRSSGAAGAGQGQSTGGLIGTAFASLLGFADGGRPP</sequence>
<evidence type="ECO:0000313" key="2">
    <source>
        <dbReference type="EMBL" id="EKE68687.1"/>
    </source>
</evidence>
<comment type="caution">
    <text evidence="2">The sequence shown here is derived from an EMBL/GenBank/DDBJ whole genome shotgun (WGS) entry which is preliminary data.</text>
</comment>
<evidence type="ECO:0000313" key="3">
    <source>
        <dbReference type="Proteomes" id="UP000006746"/>
    </source>
</evidence>
<dbReference type="EMBL" id="AMRL01000034">
    <property type="protein sequence ID" value="EKE68687.1"/>
    <property type="molecule type" value="Genomic_DNA"/>
</dbReference>
<dbReference type="Proteomes" id="UP000006746">
    <property type="component" value="Unassembled WGS sequence"/>
</dbReference>
<feature type="coiled-coil region" evidence="1">
    <location>
        <begin position="401"/>
        <end position="464"/>
    </location>
</feature>